<evidence type="ECO:0000313" key="1">
    <source>
        <dbReference type="EMBL" id="CAB4124682.1"/>
    </source>
</evidence>
<sequence length="69" mass="8032">MQDESHLPTDQQSLVFRLRKRAEIRRQITTRKSVQEGAPDRIADLLDEAADEIKHLQDTVAEFVAQRME</sequence>
<reference evidence="1" key="1">
    <citation type="submission" date="2020-04" db="EMBL/GenBank/DDBJ databases">
        <authorList>
            <person name="Chiriac C."/>
            <person name="Salcher M."/>
            <person name="Ghai R."/>
            <person name="Kavagutti S V."/>
        </authorList>
    </citation>
    <scope>NUCLEOTIDE SEQUENCE</scope>
</reference>
<organism evidence="1">
    <name type="scientific">uncultured Caudovirales phage</name>
    <dbReference type="NCBI Taxonomy" id="2100421"/>
    <lineage>
        <taxon>Viruses</taxon>
        <taxon>Duplodnaviria</taxon>
        <taxon>Heunggongvirae</taxon>
        <taxon>Uroviricota</taxon>
        <taxon>Caudoviricetes</taxon>
        <taxon>Peduoviridae</taxon>
        <taxon>Maltschvirus</taxon>
        <taxon>Maltschvirus maltsch</taxon>
    </lineage>
</organism>
<accession>A0A6J5KTR9</accession>
<dbReference type="EMBL" id="LR796187">
    <property type="protein sequence ID" value="CAB4124682.1"/>
    <property type="molecule type" value="Genomic_DNA"/>
</dbReference>
<protein>
    <submittedName>
        <fullName evidence="1">Uncharacterized protein</fullName>
    </submittedName>
</protein>
<dbReference type="EMBL" id="LR798231">
    <property type="protein sequence ID" value="CAB5208762.1"/>
    <property type="molecule type" value="Genomic_DNA"/>
</dbReference>
<proteinExistence type="predicted"/>
<evidence type="ECO:0000313" key="2">
    <source>
        <dbReference type="EMBL" id="CAB5208762.1"/>
    </source>
</evidence>
<name>A0A6J5KTR9_9CAUD</name>
<gene>
    <name evidence="2" type="ORF">UFOVP181_153</name>
    <name evidence="1" type="ORF">UFOVP57_9</name>
</gene>